<evidence type="ECO:0000313" key="3">
    <source>
        <dbReference type="Proteomes" id="UP000652013"/>
    </source>
</evidence>
<dbReference type="AlphaFoldDB" id="A0A8J4DJA7"/>
<sequence length="77" mass="7948">MTDHIPATPAPADPARHAAPRGGLLRPALWLLLIVSAAVNALVSILELPLAVGIASGLVTLGCIGALVAHHYRSRKD</sequence>
<feature type="transmembrane region" description="Helical" evidence="1">
    <location>
        <begin position="52"/>
        <end position="72"/>
    </location>
</feature>
<keyword evidence="1" id="KW-0472">Membrane</keyword>
<evidence type="ECO:0000313" key="2">
    <source>
        <dbReference type="EMBL" id="GIJ03043.1"/>
    </source>
</evidence>
<name>A0A8J4DJA7_9ACTN</name>
<keyword evidence="1" id="KW-1133">Transmembrane helix</keyword>
<dbReference type="RefSeq" id="WP_203938335.1">
    <property type="nucleotide sequence ID" value="NZ_BAAAGJ010000005.1"/>
</dbReference>
<evidence type="ECO:0000256" key="1">
    <source>
        <dbReference type="SAM" id="Phobius"/>
    </source>
</evidence>
<feature type="transmembrane region" description="Helical" evidence="1">
    <location>
        <begin position="28"/>
        <end position="46"/>
    </location>
</feature>
<accession>A0A8J4DJA7</accession>
<dbReference type="EMBL" id="BOOY01000017">
    <property type="protein sequence ID" value="GIJ03043.1"/>
    <property type="molecule type" value="Genomic_DNA"/>
</dbReference>
<gene>
    <name evidence="2" type="ORF">Sya03_23950</name>
</gene>
<keyword evidence="3" id="KW-1185">Reference proteome</keyword>
<dbReference type="Proteomes" id="UP000652013">
    <property type="component" value="Unassembled WGS sequence"/>
</dbReference>
<organism evidence="2 3">
    <name type="scientific">Spirilliplanes yamanashiensis</name>
    <dbReference type="NCBI Taxonomy" id="42233"/>
    <lineage>
        <taxon>Bacteria</taxon>
        <taxon>Bacillati</taxon>
        <taxon>Actinomycetota</taxon>
        <taxon>Actinomycetes</taxon>
        <taxon>Micromonosporales</taxon>
        <taxon>Micromonosporaceae</taxon>
        <taxon>Spirilliplanes</taxon>
    </lineage>
</organism>
<keyword evidence="1" id="KW-0812">Transmembrane</keyword>
<reference evidence="2" key="1">
    <citation type="submission" date="2021-01" db="EMBL/GenBank/DDBJ databases">
        <title>Whole genome shotgun sequence of Spirilliplanes yamanashiensis NBRC 15828.</title>
        <authorList>
            <person name="Komaki H."/>
            <person name="Tamura T."/>
        </authorList>
    </citation>
    <scope>NUCLEOTIDE SEQUENCE</scope>
    <source>
        <strain evidence="2">NBRC 15828</strain>
    </source>
</reference>
<comment type="caution">
    <text evidence="2">The sequence shown here is derived from an EMBL/GenBank/DDBJ whole genome shotgun (WGS) entry which is preliminary data.</text>
</comment>
<proteinExistence type="predicted"/>
<protein>
    <submittedName>
        <fullName evidence="2">Uncharacterized protein</fullName>
    </submittedName>
</protein>